<name>A0A1T5K765_9FIRM</name>
<reference evidence="6" key="1">
    <citation type="submission" date="2017-02" db="EMBL/GenBank/DDBJ databases">
        <authorList>
            <person name="Varghese N."/>
            <person name="Submissions S."/>
        </authorList>
    </citation>
    <scope>NUCLEOTIDE SEQUENCE [LARGE SCALE GENOMIC DNA]</scope>
    <source>
        <strain evidence="6">M1</strain>
    </source>
</reference>
<gene>
    <name evidence="5" type="ORF">SAMN02194393_01674</name>
</gene>
<dbReference type="AlphaFoldDB" id="A0A1T5K765"/>
<dbReference type="PANTHER" id="PTHR37829">
    <property type="entry name" value="PHAGE-LIKE ELEMENT PBSX PROTEIN XKDT"/>
    <property type="match status" value="1"/>
</dbReference>
<dbReference type="PANTHER" id="PTHR37829:SF3">
    <property type="entry name" value="PROTEIN JAYE-RELATED"/>
    <property type="match status" value="1"/>
</dbReference>
<dbReference type="STRING" id="36842.SAMN02194393_01674"/>
<feature type="domain" description="Baseplate protein J-like barrel" evidence="2">
    <location>
        <begin position="85"/>
        <end position="164"/>
    </location>
</feature>
<dbReference type="Pfam" id="PF04865">
    <property type="entry name" value="Baseplate_J"/>
    <property type="match status" value="1"/>
</dbReference>
<feature type="domain" description="Baseplate J-like central" evidence="3">
    <location>
        <begin position="185"/>
        <end position="264"/>
    </location>
</feature>
<dbReference type="EMBL" id="FUZT01000003">
    <property type="protein sequence ID" value="SKC59319.1"/>
    <property type="molecule type" value="Genomic_DNA"/>
</dbReference>
<proteinExistence type="inferred from homology"/>
<feature type="domain" description="Baseplate J-like C-terminal" evidence="4">
    <location>
        <begin position="271"/>
        <end position="354"/>
    </location>
</feature>
<evidence type="ECO:0000313" key="6">
    <source>
        <dbReference type="Proteomes" id="UP000190285"/>
    </source>
</evidence>
<evidence type="ECO:0000256" key="1">
    <source>
        <dbReference type="ARBA" id="ARBA00038087"/>
    </source>
</evidence>
<evidence type="ECO:0000259" key="4">
    <source>
        <dbReference type="Pfam" id="PF26079"/>
    </source>
</evidence>
<organism evidence="5 6">
    <name type="scientific">Maledivibacter halophilus</name>
    <dbReference type="NCBI Taxonomy" id="36842"/>
    <lineage>
        <taxon>Bacteria</taxon>
        <taxon>Bacillati</taxon>
        <taxon>Bacillota</taxon>
        <taxon>Clostridia</taxon>
        <taxon>Peptostreptococcales</taxon>
        <taxon>Caminicellaceae</taxon>
        <taxon>Maledivibacter</taxon>
    </lineage>
</organism>
<protein>
    <submittedName>
        <fullName evidence="5">Uncharacterized phage protein gp47/JayE</fullName>
    </submittedName>
</protein>
<accession>A0A1T5K765</accession>
<dbReference type="Pfam" id="PF26078">
    <property type="entry name" value="Baseplate_J_M"/>
    <property type="match status" value="1"/>
</dbReference>
<evidence type="ECO:0000259" key="3">
    <source>
        <dbReference type="Pfam" id="PF26078"/>
    </source>
</evidence>
<evidence type="ECO:0000313" key="5">
    <source>
        <dbReference type="EMBL" id="SKC59319.1"/>
    </source>
</evidence>
<dbReference type="RefSeq" id="WP_079490798.1">
    <property type="nucleotide sequence ID" value="NZ_FUZT01000003.1"/>
</dbReference>
<dbReference type="InterPro" id="IPR058531">
    <property type="entry name" value="Baseplate_J_M"/>
</dbReference>
<dbReference type="InterPro" id="IPR006949">
    <property type="entry name" value="Barrel_Baseplate_J-like"/>
</dbReference>
<dbReference type="InterPro" id="IPR052399">
    <property type="entry name" value="Phage_Baseplate_Assmbl_Protein"/>
</dbReference>
<evidence type="ECO:0000259" key="2">
    <source>
        <dbReference type="Pfam" id="PF04865"/>
    </source>
</evidence>
<comment type="similarity">
    <text evidence="1">Belongs to the Mu gp47/PBSX XkdT family.</text>
</comment>
<keyword evidence="6" id="KW-1185">Reference proteome</keyword>
<dbReference type="InterPro" id="IPR058530">
    <property type="entry name" value="Baseplate_J-like_C"/>
</dbReference>
<dbReference type="Proteomes" id="UP000190285">
    <property type="component" value="Unassembled WGS sequence"/>
</dbReference>
<dbReference type="Pfam" id="PF26079">
    <property type="entry name" value="Baseplate_J_C"/>
    <property type="match status" value="1"/>
</dbReference>
<sequence length="355" mass="38957">MTNNKETIHSRMLNNIVGKYDKTKGSFVYDVTKPAAIEFDSINQEIKTAKEKLSIENLKGDELEQRLYEKTGIERKPATKASGCVTIKGKAGATINKGDMVASDTLSFIIKESKTIDSSGQIVMPVECEDYGTVGNVPEGSIQYFPITIAGVTSVINNEDFTGGYEAEDDKALLERYYERIRTPATSGNKYHYRNWAKEVTGVGDVKIIPLWNGDNTVKIVIIDSNKEPASTELVEKVQTYIDPNKEGLGEGKAPIGAFCTVVSANGVDLNISFTAIKDTSVTDEERLQSVKNNIINYLREIAFKESTISYNRIASIILDSEGIIDFENLTINGQTTAINLDNDEVPVLGVVTIA</sequence>
<dbReference type="OrthoDB" id="2554267at2"/>